<protein>
    <recommendedName>
        <fullName evidence="3 10">Thymidylate kinase</fullName>
        <ecNumber evidence="2 10">2.7.4.9</ecNumber>
    </recommendedName>
    <alternativeName>
        <fullName evidence="10">dTMP kinase</fullName>
    </alternativeName>
</protein>
<dbReference type="SUPFAM" id="SSF52540">
    <property type="entry name" value="P-loop containing nucleoside triphosphate hydrolases"/>
    <property type="match status" value="1"/>
</dbReference>
<gene>
    <name evidence="10" type="primary">tmk</name>
    <name evidence="12" type="ORF">JOF35_000316</name>
</gene>
<evidence type="ECO:0000313" key="12">
    <source>
        <dbReference type="EMBL" id="MDP9608039.1"/>
    </source>
</evidence>
<evidence type="ECO:0000256" key="10">
    <source>
        <dbReference type="HAMAP-Rule" id="MF_00165"/>
    </source>
</evidence>
<dbReference type="InterPro" id="IPR018094">
    <property type="entry name" value="Thymidylate_kinase"/>
</dbReference>
<dbReference type="HAMAP" id="MF_00165">
    <property type="entry name" value="Thymidylate_kinase"/>
    <property type="match status" value="1"/>
</dbReference>
<evidence type="ECO:0000256" key="3">
    <source>
        <dbReference type="ARBA" id="ARBA00017144"/>
    </source>
</evidence>
<dbReference type="RefSeq" id="WP_066028281.1">
    <property type="nucleotide sequence ID" value="NZ_JAURUE010000001.1"/>
</dbReference>
<dbReference type="InterPro" id="IPR027417">
    <property type="entry name" value="P-loop_NTPase"/>
</dbReference>
<dbReference type="Gene3D" id="3.40.50.300">
    <property type="entry name" value="P-loop containing nucleotide triphosphate hydrolases"/>
    <property type="match status" value="1"/>
</dbReference>
<reference evidence="12 13" key="1">
    <citation type="submission" date="2023-07" db="EMBL/GenBank/DDBJ databases">
        <title>Sequencing the genomes of 1000 actinobacteria strains.</title>
        <authorList>
            <person name="Klenk H.-P."/>
        </authorList>
    </citation>
    <scope>NUCLEOTIDE SEQUENCE [LARGE SCALE GENOMIC DNA]</scope>
    <source>
        <strain evidence="12 13">DSM 41600</strain>
    </source>
</reference>
<evidence type="ECO:0000256" key="9">
    <source>
        <dbReference type="ARBA" id="ARBA00048743"/>
    </source>
</evidence>
<comment type="function">
    <text evidence="10">Phosphorylation of dTMP to form dTDP in both de novo and salvage pathways of dTTP synthesis.</text>
</comment>
<evidence type="ECO:0000313" key="13">
    <source>
        <dbReference type="Proteomes" id="UP001234880"/>
    </source>
</evidence>
<evidence type="ECO:0000256" key="4">
    <source>
        <dbReference type="ARBA" id="ARBA00022679"/>
    </source>
</evidence>
<keyword evidence="8 10" id="KW-0067">ATP-binding</keyword>
<proteinExistence type="inferred from homology"/>
<dbReference type="Proteomes" id="UP001234880">
    <property type="component" value="Unassembled WGS sequence"/>
</dbReference>
<evidence type="ECO:0000256" key="2">
    <source>
        <dbReference type="ARBA" id="ARBA00012980"/>
    </source>
</evidence>
<dbReference type="GO" id="GO:0004798">
    <property type="term" value="F:dTMP kinase activity"/>
    <property type="evidence" value="ECO:0007669"/>
    <property type="project" value="UniProtKB-EC"/>
</dbReference>
<evidence type="ECO:0000256" key="1">
    <source>
        <dbReference type="ARBA" id="ARBA00009776"/>
    </source>
</evidence>
<accession>A0ABT9KI07</accession>
<evidence type="ECO:0000256" key="8">
    <source>
        <dbReference type="ARBA" id="ARBA00022840"/>
    </source>
</evidence>
<evidence type="ECO:0000256" key="5">
    <source>
        <dbReference type="ARBA" id="ARBA00022727"/>
    </source>
</evidence>
<dbReference type="EC" id="2.7.4.9" evidence="2 10"/>
<dbReference type="PANTHER" id="PTHR10344">
    <property type="entry name" value="THYMIDYLATE KINASE"/>
    <property type="match status" value="1"/>
</dbReference>
<comment type="caution">
    <text evidence="10">Lacks conserved residue(s) required for the propagation of feature annotation.</text>
</comment>
<comment type="catalytic activity">
    <reaction evidence="9 10">
        <text>dTMP + ATP = dTDP + ADP</text>
        <dbReference type="Rhea" id="RHEA:13517"/>
        <dbReference type="ChEBI" id="CHEBI:30616"/>
        <dbReference type="ChEBI" id="CHEBI:58369"/>
        <dbReference type="ChEBI" id="CHEBI:63528"/>
        <dbReference type="ChEBI" id="CHEBI:456216"/>
        <dbReference type="EC" id="2.7.4.9"/>
    </reaction>
</comment>
<name>A0ABT9KI07_9ACTN</name>
<comment type="caution">
    <text evidence="12">The sequence shown here is derived from an EMBL/GenBank/DDBJ whole genome shotgun (WGS) entry which is preliminary data.</text>
</comment>
<dbReference type="InterPro" id="IPR039430">
    <property type="entry name" value="Thymidylate_kin-like_dom"/>
</dbReference>
<keyword evidence="4 10" id="KW-0808">Transferase</keyword>
<keyword evidence="13" id="KW-1185">Reference proteome</keyword>
<evidence type="ECO:0000256" key="7">
    <source>
        <dbReference type="ARBA" id="ARBA00022777"/>
    </source>
</evidence>
<dbReference type="CDD" id="cd01672">
    <property type="entry name" value="TMPK"/>
    <property type="match status" value="1"/>
</dbReference>
<dbReference type="PANTHER" id="PTHR10344:SF4">
    <property type="entry name" value="UMP-CMP KINASE 2, MITOCHONDRIAL"/>
    <property type="match status" value="1"/>
</dbReference>
<comment type="similarity">
    <text evidence="1 10">Belongs to the thymidylate kinase family.</text>
</comment>
<keyword evidence="6 10" id="KW-0547">Nucleotide-binding</keyword>
<organism evidence="12 13">
    <name type="scientific">Streptomyces demainii</name>
    <dbReference type="NCBI Taxonomy" id="588122"/>
    <lineage>
        <taxon>Bacteria</taxon>
        <taxon>Bacillati</taxon>
        <taxon>Actinomycetota</taxon>
        <taxon>Actinomycetes</taxon>
        <taxon>Kitasatosporales</taxon>
        <taxon>Streptomycetaceae</taxon>
        <taxon>Streptomyces</taxon>
    </lineage>
</organism>
<dbReference type="Pfam" id="PF02223">
    <property type="entry name" value="Thymidylate_kin"/>
    <property type="match status" value="1"/>
</dbReference>
<sequence length="211" mass="22395">MTPKRGTFVTLDGPGAVGKSTALGLLDGRIRARGTDVLATAEPSTSSLGAFTRAHANELAGRALACLVAANRWEHIDTEIQPSLDAGKTVLCDRYLASTLVLQRLDGVPESYLLAVSNGILLPDLAVILTAEPSAITSRLAARGARHRFHAPTREVQLYAEAAETLRGMGVHVLEVDTTHLQPAAVADRITHALPHHTGSLTLHSLPDDPR</sequence>
<dbReference type="EMBL" id="JAURUE010000001">
    <property type="protein sequence ID" value="MDP9608039.1"/>
    <property type="molecule type" value="Genomic_DNA"/>
</dbReference>
<evidence type="ECO:0000259" key="11">
    <source>
        <dbReference type="Pfam" id="PF02223"/>
    </source>
</evidence>
<feature type="domain" description="Thymidylate kinase-like" evidence="11">
    <location>
        <begin position="12"/>
        <end position="155"/>
    </location>
</feature>
<keyword evidence="5 10" id="KW-0545">Nucleotide biosynthesis</keyword>
<keyword evidence="7 10" id="KW-0418">Kinase</keyword>
<evidence type="ECO:0000256" key="6">
    <source>
        <dbReference type="ARBA" id="ARBA00022741"/>
    </source>
</evidence>